<dbReference type="Pfam" id="PF03732">
    <property type="entry name" value="Retrotrans_gag"/>
    <property type="match status" value="1"/>
</dbReference>
<feature type="region of interest" description="Disordered" evidence="1">
    <location>
        <begin position="271"/>
        <end position="299"/>
    </location>
</feature>
<evidence type="ECO:0000313" key="3">
    <source>
        <dbReference type="EMBL" id="CAD6232691.1"/>
    </source>
</evidence>
<dbReference type="PANTHER" id="PTHR15503">
    <property type="entry name" value="LDOC1 RELATED"/>
    <property type="match status" value="1"/>
</dbReference>
<evidence type="ECO:0000256" key="1">
    <source>
        <dbReference type="SAM" id="MobiDB-lite"/>
    </source>
</evidence>
<dbReference type="AlphaFoldDB" id="A0A811NYU1"/>
<reference evidence="3" key="1">
    <citation type="submission" date="2020-10" db="EMBL/GenBank/DDBJ databases">
        <authorList>
            <person name="Han B."/>
            <person name="Lu T."/>
            <person name="Zhao Q."/>
            <person name="Huang X."/>
            <person name="Zhao Y."/>
        </authorList>
    </citation>
    <scope>NUCLEOTIDE SEQUENCE</scope>
</reference>
<dbReference type="EMBL" id="CAJGYO010000005">
    <property type="protein sequence ID" value="CAD6232691.1"/>
    <property type="molecule type" value="Genomic_DNA"/>
</dbReference>
<feature type="compositionally biased region" description="Low complexity" evidence="1">
    <location>
        <begin position="63"/>
        <end position="83"/>
    </location>
</feature>
<dbReference type="SUPFAM" id="SSF50630">
    <property type="entry name" value="Acid proteases"/>
    <property type="match status" value="1"/>
</dbReference>
<dbReference type="Pfam" id="PF08284">
    <property type="entry name" value="RVP_2"/>
    <property type="match status" value="1"/>
</dbReference>
<comment type="caution">
    <text evidence="3">The sequence shown here is derived from an EMBL/GenBank/DDBJ whole genome shotgun (WGS) entry which is preliminary data.</text>
</comment>
<dbReference type="InterPro" id="IPR032567">
    <property type="entry name" value="RTL1-rel"/>
</dbReference>
<evidence type="ECO:0000259" key="2">
    <source>
        <dbReference type="Pfam" id="PF03732"/>
    </source>
</evidence>
<organism evidence="3 4">
    <name type="scientific">Miscanthus lutarioriparius</name>
    <dbReference type="NCBI Taxonomy" id="422564"/>
    <lineage>
        <taxon>Eukaryota</taxon>
        <taxon>Viridiplantae</taxon>
        <taxon>Streptophyta</taxon>
        <taxon>Embryophyta</taxon>
        <taxon>Tracheophyta</taxon>
        <taxon>Spermatophyta</taxon>
        <taxon>Magnoliopsida</taxon>
        <taxon>Liliopsida</taxon>
        <taxon>Poales</taxon>
        <taxon>Poaceae</taxon>
        <taxon>PACMAD clade</taxon>
        <taxon>Panicoideae</taxon>
        <taxon>Andropogonodae</taxon>
        <taxon>Andropogoneae</taxon>
        <taxon>Saccharinae</taxon>
        <taxon>Miscanthus</taxon>
    </lineage>
</organism>
<feature type="region of interest" description="Disordered" evidence="1">
    <location>
        <begin position="62"/>
        <end position="85"/>
    </location>
</feature>
<sequence length="526" mass="57616">MATSVDGVDSKRRGQVVRYAAPTGFEHLHRHGVGRSVVGAIGGATGATATTTATASALEDLTASSRGSGASSRGSAGAQRAGSEPCSKSLAAPICVERGATAQRALHAWRGGVGTLLATAPLGLWRDQCEMYFEVYVVHPALKTRCAALNFIAPVSTWLQTMECRGCIVDWSKLCELVFAKYDKDQYSLMLRQLDALKQSGSVTEYQHHFEELAHGIILYNPVFDDSYLVTRFLGGLREEIRSAITLHRPKDVDTASALALLQEEELENARKKITTKDQNRHGFRPFTPADKPKAAEPDKLKLKPADDKLGSLKAYRRQNGLCFRCGEKSGPGLEELLDALDDESSPDSLSAEESSELDGVLAIGDKTDHCQHKRKTMRLSGFIGSMEILILVDSGSVGSFISSNVAAQLKNQLQDCQEAQYVTADVSPMVCSKRIPNLTWSTQGHTFTSSVGVLPLRCYDMILGVDWLEHCSPMWVHWTKKIMRFMHNDTRITLRGVRQEVTKCSAVSAGRFKGLLRRQAATHCI</sequence>
<dbReference type="OrthoDB" id="770980at2759"/>
<accession>A0A811NYU1</accession>
<name>A0A811NYU1_9POAL</name>
<evidence type="ECO:0000313" key="4">
    <source>
        <dbReference type="Proteomes" id="UP000604825"/>
    </source>
</evidence>
<dbReference type="Proteomes" id="UP000604825">
    <property type="component" value="Unassembled WGS sequence"/>
</dbReference>
<dbReference type="PANTHER" id="PTHR15503:SF22">
    <property type="entry name" value="TRANSPOSON TY3-I GAG POLYPROTEIN"/>
    <property type="match status" value="1"/>
</dbReference>
<dbReference type="CDD" id="cd00303">
    <property type="entry name" value="retropepsin_like"/>
    <property type="match status" value="1"/>
</dbReference>
<keyword evidence="4" id="KW-1185">Reference proteome</keyword>
<dbReference type="Gene3D" id="2.40.70.10">
    <property type="entry name" value="Acid Proteases"/>
    <property type="match status" value="1"/>
</dbReference>
<dbReference type="InterPro" id="IPR005162">
    <property type="entry name" value="Retrotrans_gag_dom"/>
</dbReference>
<dbReference type="InterPro" id="IPR021109">
    <property type="entry name" value="Peptidase_aspartic_dom_sf"/>
</dbReference>
<proteinExistence type="predicted"/>
<protein>
    <recommendedName>
        <fullName evidence="2">Retrotransposon gag domain-containing protein</fullName>
    </recommendedName>
</protein>
<feature type="domain" description="Retrotransposon gag" evidence="2">
    <location>
        <begin position="150"/>
        <end position="239"/>
    </location>
</feature>
<feature type="compositionally biased region" description="Basic and acidic residues" evidence="1">
    <location>
        <begin position="271"/>
        <end position="281"/>
    </location>
</feature>
<gene>
    <name evidence="3" type="ORF">NCGR_LOCUS22298</name>
</gene>